<evidence type="ECO:0000259" key="7">
    <source>
        <dbReference type="Pfam" id="PF02931"/>
    </source>
</evidence>
<feature type="domain" description="Neurotransmitter-gated ion-channel transmembrane" evidence="8">
    <location>
        <begin position="229"/>
        <end position="314"/>
    </location>
</feature>
<keyword evidence="2 6" id="KW-0812">Transmembrane</keyword>
<dbReference type="GO" id="GO:0016020">
    <property type="term" value="C:membrane"/>
    <property type="evidence" value="ECO:0007669"/>
    <property type="project" value="UniProtKB-SubCell"/>
</dbReference>
<feature type="transmembrane region" description="Helical" evidence="6">
    <location>
        <begin position="223"/>
        <end position="246"/>
    </location>
</feature>
<dbReference type="PANTHER" id="PTHR18945">
    <property type="entry name" value="NEUROTRANSMITTER GATED ION CHANNEL"/>
    <property type="match status" value="1"/>
</dbReference>
<sequence>MFLCPDRSELVIGPKLFLYPDRSELNYTKSNRPLRNQNDQLLVRVSVYFHMLKEFNIVESVLGTHLFFTLQWTDEYIRWDSEEYDNITVVNLPLLDVWVPPMVLMNPAGSFGFLSKEKDMLLVQYSSKGLASLVFAAYLESTCKPFIKYFPFDSHTCHLMISHLGYSMGEVTSAPSHVYVNNFVDNGQWIVDELNLTEKWLIPGVNESQYVDLSIQLSRRPEFLLLNLFIPIAFLICMNLFVFFLPAECGEKASYSITVLLSLAIFMTIVMDQLPPLSSDVPVVSIILCMHLANNVIVCTCTILSLNYHHRSDTRDIPCHLRLLTMLVTWRTYKSNCNKIGDVPKRTAKENMSPGADEKNSNITETDDITHRADVSEDIDRRHILTWQKVSHAIDRWNFFICIMMTILESGLVFYHSFQDM</sequence>
<evidence type="ECO:0000256" key="5">
    <source>
        <dbReference type="SAM" id="MobiDB-lite"/>
    </source>
</evidence>
<dbReference type="InterPro" id="IPR036734">
    <property type="entry name" value="Neur_chan_lig-bd_sf"/>
</dbReference>
<dbReference type="Pfam" id="PF02931">
    <property type="entry name" value="Neur_chan_LBD"/>
    <property type="match status" value="1"/>
</dbReference>
<proteinExistence type="predicted"/>
<feature type="transmembrane region" description="Helical" evidence="6">
    <location>
        <begin position="253"/>
        <end position="271"/>
    </location>
</feature>
<dbReference type="Pfam" id="PF02932">
    <property type="entry name" value="Neur_chan_memb"/>
    <property type="match status" value="1"/>
</dbReference>
<keyword evidence="10" id="KW-1185">Reference proteome</keyword>
<accession>A0A210PN20</accession>
<dbReference type="Proteomes" id="UP000242188">
    <property type="component" value="Unassembled WGS sequence"/>
</dbReference>
<evidence type="ECO:0000313" key="10">
    <source>
        <dbReference type="Proteomes" id="UP000242188"/>
    </source>
</evidence>
<comment type="subcellular location">
    <subcellularLocation>
        <location evidence="1">Membrane</location>
        <topology evidence="1">Multi-pass membrane protein</topology>
    </subcellularLocation>
</comment>
<dbReference type="InterPro" id="IPR038050">
    <property type="entry name" value="Neuro_actylchol_rec"/>
</dbReference>
<organism evidence="9 10">
    <name type="scientific">Mizuhopecten yessoensis</name>
    <name type="common">Japanese scallop</name>
    <name type="synonym">Patinopecten yessoensis</name>
    <dbReference type="NCBI Taxonomy" id="6573"/>
    <lineage>
        <taxon>Eukaryota</taxon>
        <taxon>Metazoa</taxon>
        <taxon>Spiralia</taxon>
        <taxon>Lophotrochozoa</taxon>
        <taxon>Mollusca</taxon>
        <taxon>Bivalvia</taxon>
        <taxon>Autobranchia</taxon>
        <taxon>Pteriomorphia</taxon>
        <taxon>Pectinida</taxon>
        <taxon>Pectinoidea</taxon>
        <taxon>Pectinidae</taxon>
        <taxon>Mizuhopecten</taxon>
    </lineage>
</organism>
<evidence type="ECO:0000256" key="1">
    <source>
        <dbReference type="ARBA" id="ARBA00004141"/>
    </source>
</evidence>
<protein>
    <submittedName>
        <fullName evidence="9">Neuronal acetylcholine receptor subunit alpha-6</fullName>
    </submittedName>
</protein>
<gene>
    <name evidence="9" type="ORF">KP79_PYT05569</name>
</gene>
<dbReference type="SUPFAM" id="SSF63712">
    <property type="entry name" value="Nicotinic receptor ligand binding domain-like"/>
    <property type="match status" value="1"/>
</dbReference>
<dbReference type="Gene3D" id="2.70.170.10">
    <property type="entry name" value="Neurotransmitter-gated ion-channel ligand-binding domain"/>
    <property type="match status" value="1"/>
</dbReference>
<dbReference type="EMBL" id="NEDP02005577">
    <property type="protein sequence ID" value="OWF37867.1"/>
    <property type="molecule type" value="Genomic_DNA"/>
</dbReference>
<dbReference type="Gene3D" id="1.20.58.390">
    <property type="entry name" value="Neurotransmitter-gated ion-channel transmembrane domain"/>
    <property type="match status" value="1"/>
</dbReference>
<keyword evidence="4 6" id="KW-0472">Membrane</keyword>
<evidence type="ECO:0000256" key="2">
    <source>
        <dbReference type="ARBA" id="ARBA00022692"/>
    </source>
</evidence>
<feature type="transmembrane region" description="Helical" evidence="6">
    <location>
        <begin position="397"/>
        <end position="418"/>
    </location>
</feature>
<dbReference type="PRINTS" id="PR00252">
    <property type="entry name" value="NRIONCHANNEL"/>
</dbReference>
<evidence type="ECO:0000256" key="4">
    <source>
        <dbReference type="ARBA" id="ARBA00023136"/>
    </source>
</evidence>
<dbReference type="GO" id="GO:0004888">
    <property type="term" value="F:transmembrane signaling receptor activity"/>
    <property type="evidence" value="ECO:0007669"/>
    <property type="project" value="InterPro"/>
</dbReference>
<feature type="region of interest" description="Disordered" evidence="5">
    <location>
        <begin position="348"/>
        <end position="367"/>
    </location>
</feature>
<dbReference type="InterPro" id="IPR006202">
    <property type="entry name" value="Neur_chan_lig-bd"/>
</dbReference>
<keyword evidence="3 6" id="KW-1133">Transmembrane helix</keyword>
<dbReference type="STRING" id="6573.A0A210PN20"/>
<dbReference type="InterPro" id="IPR006201">
    <property type="entry name" value="Neur_channel"/>
</dbReference>
<dbReference type="InterPro" id="IPR006029">
    <property type="entry name" value="Neurotrans-gated_channel_TM"/>
</dbReference>
<evidence type="ECO:0000256" key="6">
    <source>
        <dbReference type="SAM" id="Phobius"/>
    </source>
</evidence>
<dbReference type="OrthoDB" id="6110760at2759"/>
<dbReference type="InterPro" id="IPR036719">
    <property type="entry name" value="Neuro-gated_channel_TM_sf"/>
</dbReference>
<feature type="transmembrane region" description="Helical" evidence="6">
    <location>
        <begin position="283"/>
        <end position="306"/>
    </location>
</feature>
<dbReference type="SUPFAM" id="SSF90112">
    <property type="entry name" value="Neurotransmitter-gated ion-channel transmembrane pore"/>
    <property type="match status" value="1"/>
</dbReference>
<evidence type="ECO:0000256" key="3">
    <source>
        <dbReference type="ARBA" id="ARBA00022989"/>
    </source>
</evidence>
<name>A0A210PN20_MIZYE</name>
<dbReference type="CDD" id="cd18989">
    <property type="entry name" value="LGIC_ECD_cation"/>
    <property type="match status" value="1"/>
</dbReference>
<evidence type="ECO:0000313" key="9">
    <source>
        <dbReference type="EMBL" id="OWF37867.1"/>
    </source>
</evidence>
<dbReference type="AlphaFoldDB" id="A0A210PN20"/>
<dbReference type="GO" id="GO:0005230">
    <property type="term" value="F:extracellular ligand-gated monoatomic ion channel activity"/>
    <property type="evidence" value="ECO:0007669"/>
    <property type="project" value="InterPro"/>
</dbReference>
<keyword evidence="9" id="KW-0675">Receptor</keyword>
<feature type="domain" description="Neurotransmitter-gated ion-channel ligand-binding" evidence="7">
    <location>
        <begin position="26"/>
        <end position="221"/>
    </location>
</feature>
<dbReference type="CDD" id="cd19051">
    <property type="entry name" value="LGIC_TM_cation"/>
    <property type="match status" value="1"/>
</dbReference>
<evidence type="ECO:0000259" key="8">
    <source>
        <dbReference type="Pfam" id="PF02932"/>
    </source>
</evidence>
<reference evidence="9 10" key="1">
    <citation type="journal article" date="2017" name="Nat. Ecol. Evol.">
        <title>Scallop genome provides insights into evolution of bilaterian karyotype and development.</title>
        <authorList>
            <person name="Wang S."/>
            <person name="Zhang J."/>
            <person name="Jiao W."/>
            <person name="Li J."/>
            <person name="Xun X."/>
            <person name="Sun Y."/>
            <person name="Guo X."/>
            <person name="Huan P."/>
            <person name="Dong B."/>
            <person name="Zhang L."/>
            <person name="Hu X."/>
            <person name="Sun X."/>
            <person name="Wang J."/>
            <person name="Zhao C."/>
            <person name="Wang Y."/>
            <person name="Wang D."/>
            <person name="Huang X."/>
            <person name="Wang R."/>
            <person name="Lv J."/>
            <person name="Li Y."/>
            <person name="Zhang Z."/>
            <person name="Liu B."/>
            <person name="Lu W."/>
            <person name="Hui Y."/>
            <person name="Liang J."/>
            <person name="Zhou Z."/>
            <person name="Hou R."/>
            <person name="Li X."/>
            <person name="Liu Y."/>
            <person name="Li H."/>
            <person name="Ning X."/>
            <person name="Lin Y."/>
            <person name="Zhao L."/>
            <person name="Xing Q."/>
            <person name="Dou J."/>
            <person name="Li Y."/>
            <person name="Mao J."/>
            <person name="Guo H."/>
            <person name="Dou H."/>
            <person name="Li T."/>
            <person name="Mu C."/>
            <person name="Jiang W."/>
            <person name="Fu Q."/>
            <person name="Fu X."/>
            <person name="Miao Y."/>
            <person name="Liu J."/>
            <person name="Yu Q."/>
            <person name="Li R."/>
            <person name="Liao H."/>
            <person name="Li X."/>
            <person name="Kong Y."/>
            <person name="Jiang Z."/>
            <person name="Chourrout D."/>
            <person name="Li R."/>
            <person name="Bao Z."/>
        </authorList>
    </citation>
    <scope>NUCLEOTIDE SEQUENCE [LARGE SCALE GENOMIC DNA]</scope>
    <source>
        <strain evidence="9 10">PY_sf001</strain>
    </source>
</reference>
<comment type="caution">
    <text evidence="9">The sequence shown here is derived from an EMBL/GenBank/DDBJ whole genome shotgun (WGS) entry which is preliminary data.</text>
</comment>